<protein>
    <submittedName>
        <fullName evidence="1">Uncharacterized protein</fullName>
    </submittedName>
</protein>
<accession>A0A645FV37</accession>
<organism evidence="1">
    <name type="scientific">bioreactor metagenome</name>
    <dbReference type="NCBI Taxonomy" id="1076179"/>
    <lineage>
        <taxon>unclassified sequences</taxon>
        <taxon>metagenomes</taxon>
        <taxon>ecological metagenomes</taxon>
    </lineage>
</organism>
<reference evidence="1" key="1">
    <citation type="submission" date="2019-08" db="EMBL/GenBank/DDBJ databases">
        <authorList>
            <person name="Kucharzyk K."/>
            <person name="Murdoch R.W."/>
            <person name="Higgins S."/>
            <person name="Loffler F."/>
        </authorList>
    </citation>
    <scope>NUCLEOTIDE SEQUENCE</scope>
</reference>
<name>A0A645FV37_9ZZZZ</name>
<gene>
    <name evidence="1" type="ORF">SDC9_165695</name>
</gene>
<comment type="caution">
    <text evidence="1">The sequence shown here is derived from an EMBL/GenBank/DDBJ whole genome shotgun (WGS) entry which is preliminary data.</text>
</comment>
<evidence type="ECO:0000313" key="1">
    <source>
        <dbReference type="EMBL" id="MPN18335.1"/>
    </source>
</evidence>
<dbReference type="EMBL" id="VSSQ01065645">
    <property type="protein sequence ID" value="MPN18335.1"/>
    <property type="molecule type" value="Genomic_DNA"/>
</dbReference>
<sequence length="239" mass="25884">MRKADCDRLRETENATCEVEKAGEKLLCEAKKEALNRIAATGNFANLDVDSRVAIDNLQVCLHDFNISPTLDRVQFALEVQGEAKADVDVKFVPLDIVGHLTCQFPWSQSKNFTASLRESRVGIASNVLLATDTGDARANFAVDNIDVKAKLKPGPTEFLLSSPELLLKCPVLAGIAPTVVALTPFVPQLKGELDYTLKDQKASVKLDIPKQTVGDVAMVIKVVPTKEAIVAMASRANP</sequence>
<proteinExistence type="predicted"/>
<dbReference type="AlphaFoldDB" id="A0A645FV37"/>